<name>A0A194XEH5_MOLSC</name>
<evidence type="ECO:0000313" key="3">
    <source>
        <dbReference type="Proteomes" id="UP000070700"/>
    </source>
</evidence>
<feature type="chain" id="PRO_5044265015" evidence="1">
    <location>
        <begin position="22"/>
        <end position="115"/>
    </location>
</feature>
<dbReference type="KEGG" id="psco:LY89DRAFT_781246"/>
<keyword evidence="3" id="KW-1185">Reference proteome</keyword>
<feature type="signal peptide" evidence="1">
    <location>
        <begin position="1"/>
        <end position="21"/>
    </location>
</feature>
<dbReference type="Proteomes" id="UP000070700">
    <property type="component" value="Unassembled WGS sequence"/>
</dbReference>
<gene>
    <name evidence="2" type="ORF">LY89DRAFT_781246</name>
</gene>
<dbReference type="EMBL" id="KQ947413">
    <property type="protein sequence ID" value="KUJ18157.1"/>
    <property type="molecule type" value="Genomic_DNA"/>
</dbReference>
<sequence length="115" mass="12799">MQPTSIHLLAVIAPATPIVAATTATTAPIIIPTTMGTTANQATPATSEKPITHQTQTSLQCPQRRNLGERRWRENGLATTLNVGYWEQETTYDDELKMVYAETPLRTHKTYFVRT</sequence>
<keyword evidence="1" id="KW-0732">Signal</keyword>
<reference evidence="2 3" key="1">
    <citation type="submission" date="2015-10" db="EMBL/GenBank/DDBJ databases">
        <title>Full genome of DAOMC 229536 Phialocephala scopiformis, a fungal endophyte of spruce producing the potent anti-insectan compound rugulosin.</title>
        <authorList>
            <consortium name="DOE Joint Genome Institute"/>
            <person name="Walker A.K."/>
            <person name="Frasz S.L."/>
            <person name="Seifert K.A."/>
            <person name="Miller J.D."/>
            <person name="Mondo S.J."/>
            <person name="Labutti K."/>
            <person name="Lipzen A."/>
            <person name="Dockter R."/>
            <person name="Kennedy M."/>
            <person name="Grigoriev I.V."/>
            <person name="Spatafora J.W."/>
        </authorList>
    </citation>
    <scope>NUCLEOTIDE SEQUENCE [LARGE SCALE GENOMIC DNA]</scope>
    <source>
        <strain evidence="2 3">CBS 120377</strain>
    </source>
</reference>
<organism evidence="2 3">
    <name type="scientific">Mollisia scopiformis</name>
    <name type="common">Conifer needle endophyte fungus</name>
    <name type="synonym">Phialocephala scopiformis</name>
    <dbReference type="NCBI Taxonomy" id="149040"/>
    <lineage>
        <taxon>Eukaryota</taxon>
        <taxon>Fungi</taxon>
        <taxon>Dikarya</taxon>
        <taxon>Ascomycota</taxon>
        <taxon>Pezizomycotina</taxon>
        <taxon>Leotiomycetes</taxon>
        <taxon>Helotiales</taxon>
        <taxon>Mollisiaceae</taxon>
        <taxon>Mollisia</taxon>
    </lineage>
</organism>
<dbReference type="InParanoid" id="A0A194XEH5"/>
<dbReference type="RefSeq" id="XP_018072512.1">
    <property type="nucleotide sequence ID" value="XM_018222465.1"/>
</dbReference>
<protein>
    <submittedName>
        <fullName evidence="2">Uncharacterized protein</fullName>
    </submittedName>
</protein>
<dbReference type="AlphaFoldDB" id="A0A194XEH5"/>
<proteinExistence type="predicted"/>
<evidence type="ECO:0000313" key="2">
    <source>
        <dbReference type="EMBL" id="KUJ18157.1"/>
    </source>
</evidence>
<dbReference type="GeneID" id="28832191"/>
<accession>A0A194XEH5</accession>
<evidence type="ECO:0000256" key="1">
    <source>
        <dbReference type="SAM" id="SignalP"/>
    </source>
</evidence>